<dbReference type="RefSeq" id="WP_126580378.1">
    <property type="nucleotide sequence ID" value="NZ_BIFR01000001.1"/>
</dbReference>
<evidence type="ECO:0000256" key="3">
    <source>
        <dbReference type="ARBA" id="ARBA00022833"/>
    </source>
</evidence>
<reference evidence="6" key="1">
    <citation type="submission" date="2018-12" db="EMBL/GenBank/DDBJ databases">
        <title>Tengunoibacter tsumagoiensis gen. nov., sp. nov., Dictyobacter kobayashii sp. nov., D. alpinus sp. nov., and D. joshuensis sp. nov. and description of Dictyobacteraceae fam. nov. within the order Ktedonobacterales isolated from Tengu-no-mugimeshi.</title>
        <authorList>
            <person name="Wang C.M."/>
            <person name="Zheng Y."/>
            <person name="Sakai Y."/>
            <person name="Toyoda A."/>
            <person name="Minakuchi Y."/>
            <person name="Abe K."/>
            <person name="Yokota A."/>
            <person name="Yabe S."/>
        </authorList>
    </citation>
    <scope>NUCLEOTIDE SEQUENCE [LARGE SCALE GENOMIC DNA]</scope>
    <source>
        <strain evidence="6">Uno3</strain>
    </source>
</reference>
<comment type="function">
    <text evidence="4">Involved in the maturation of [NiFe] hydrogenases. Required for nickel insertion into the metal center of the hydrogenase.</text>
</comment>
<dbReference type="Gene3D" id="3.30.2320.80">
    <property type="match status" value="1"/>
</dbReference>
<dbReference type="Pfam" id="PF01155">
    <property type="entry name" value="HypA"/>
    <property type="match status" value="1"/>
</dbReference>
<feature type="binding site" evidence="4">
    <location>
        <position position="74"/>
    </location>
    <ligand>
        <name>Zn(2+)</name>
        <dbReference type="ChEBI" id="CHEBI:29105"/>
    </ligand>
</feature>
<evidence type="ECO:0000313" key="6">
    <source>
        <dbReference type="Proteomes" id="UP000287352"/>
    </source>
</evidence>
<proteinExistence type="inferred from homology"/>
<dbReference type="InterPro" id="IPR000688">
    <property type="entry name" value="HypA/HybF"/>
</dbReference>
<feature type="binding site" evidence="4">
    <location>
        <position position="2"/>
    </location>
    <ligand>
        <name>Ni(2+)</name>
        <dbReference type="ChEBI" id="CHEBI:49786"/>
    </ligand>
</feature>
<keyword evidence="1 4" id="KW-0533">Nickel</keyword>
<evidence type="ECO:0000256" key="4">
    <source>
        <dbReference type="HAMAP-Rule" id="MF_00213"/>
    </source>
</evidence>
<keyword evidence="2 4" id="KW-0479">Metal-binding</keyword>
<dbReference type="PANTHER" id="PTHR34535:SF3">
    <property type="entry name" value="HYDROGENASE MATURATION FACTOR HYPA"/>
    <property type="match status" value="1"/>
</dbReference>
<gene>
    <name evidence="4 5" type="primary">hypA</name>
    <name evidence="5" type="ORF">KTT_26500</name>
</gene>
<name>A0A402A199_9CHLR</name>
<organism evidence="5 6">
    <name type="scientific">Tengunoibacter tsumagoiensis</name>
    <dbReference type="NCBI Taxonomy" id="2014871"/>
    <lineage>
        <taxon>Bacteria</taxon>
        <taxon>Bacillati</taxon>
        <taxon>Chloroflexota</taxon>
        <taxon>Ktedonobacteria</taxon>
        <taxon>Ktedonobacterales</taxon>
        <taxon>Dictyobacteraceae</taxon>
        <taxon>Tengunoibacter</taxon>
    </lineage>
</organism>
<dbReference type="OrthoDB" id="9800361at2"/>
<protein>
    <recommendedName>
        <fullName evidence="4">Hydrogenase maturation factor HypA</fullName>
    </recommendedName>
</protein>
<comment type="similarity">
    <text evidence="4">Belongs to the HypA/HybF family.</text>
</comment>
<comment type="caution">
    <text evidence="5">The sequence shown here is derived from an EMBL/GenBank/DDBJ whole genome shotgun (WGS) entry which is preliminary data.</text>
</comment>
<dbReference type="PANTHER" id="PTHR34535">
    <property type="entry name" value="HYDROGENASE MATURATION FACTOR HYPA"/>
    <property type="match status" value="1"/>
</dbReference>
<evidence type="ECO:0000256" key="1">
    <source>
        <dbReference type="ARBA" id="ARBA00022596"/>
    </source>
</evidence>
<evidence type="ECO:0000313" key="5">
    <source>
        <dbReference type="EMBL" id="GCE12791.1"/>
    </source>
</evidence>
<dbReference type="GO" id="GO:0008270">
    <property type="term" value="F:zinc ion binding"/>
    <property type="evidence" value="ECO:0007669"/>
    <property type="project" value="UniProtKB-UniRule"/>
</dbReference>
<dbReference type="AlphaFoldDB" id="A0A402A199"/>
<dbReference type="GO" id="GO:0051604">
    <property type="term" value="P:protein maturation"/>
    <property type="evidence" value="ECO:0007669"/>
    <property type="project" value="InterPro"/>
</dbReference>
<feature type="binding site" evidence="4">
    <location>
        <position position="90"/>
    </location>
    <ligand>
        <name>Zn(2+)</name>
        <dbReference type="ChEBI" id="CHEBI:29105"/>
    </ligand>
</feature>
<accession>A0A402A199</accession>
<dbReference type="EMBL" id="BIFR01000001">
    <property type="protein sequence ID" value="GCE12791.1"/>
    <property type="molecule type" value="Genomic_DNA"/>
</dbReference>
<dbReference type="GO" id="GO:0016151">
    <property type="term" value="F:nickel cation binding"/>
    <property type="evidence" value="ECO:0007669"/>
    <property type="project" value="UniProtKB-UniRule"/>
</dbReference>
<dbReference type="Proteomes" id="UP000287352">
    <property type="component" value="Unassembled WGS sequence"/>
</dbReference>
<dbReference type="HAMAP" id="MF_00213">
    <property type="entry name" value="HypA_HybF"/>
    <property type="match status" value="1"/>
</dbReference>
<keyword evidence="3 4" id="KW-0862">Zinc</keyword>
<keyword evidence="6" id="KW-1185">Reference proteome</keyword>
<feature type="binding site" evidence="4">
    <location>
        <position position="77"/>
    </location>
    <ligand>
        <name>Zn(2+)</name>
        <dbReference type="ChEBI" id="CHEBI:29105"/>
    </ligand>
</feature>
<sequence>MHELSIAQGIADVVEEQARICNAAHVREIRLKIGEANGVVYDSLTFCFEMIASLNPMLAGVQLVIDHVPHRAYCQTCHQDFVILNYIPQCPHCQQWSREIISGTELEVLEMEFASGGEEQ</sequence>
<feature type="binding site" evidence="4">
    <location>
        <position position="93"/>
    </location>
    <ligand>
        <name>Zn(2+)</name>
        <dbReference type="ChEBI" id="CHEBI:29105"/>
    </ligand>
</feature>
<dbReference type="PIRSF" id="PIRSF004761">
    <property type="entry name" value="Hydrgn_mat_HypA"/>
    <property type="match status" value="1"/>
</dbReference>
<evidence type="ECO:0000256" key="2">
    <source>
        <dbReference type="ARBA" id="ARBA00022723"/>
    </source>
</evidence>